<dbReference type="PANTHER" id="PTHR31650:SF1">
    <property type="entry name" value="WAX ESTER SYNTHASE_DIACYLGLYCEROL ACYLTRANSFERASE 4-RELATED"/>
    <property type="match status" value="1"/>
</dbReference>
<feature type="transmembrane region" description="Helical" evidence="1">
    <location>
        <begin position="41"/>
        <end position="62"/>
    </location>
</feature>
<evidence type="ECO:0000313" key="4">
    <source>
        <dbReference type="Proteomes" id="UP000494165"/>
    </source>
</evidence>
<dbReference type="PANTHER" id="PTHR31650">
    <property type="entry name" value="O-ACYLTRANSFERASE (WSD1-LIKE) FAMILY PROTEIN"/>
    <property type="match status" value="1"/>
</dbReference>
<dbReference type="InterPro" id="IPR009721">
    <property type="entry name" value="O-acyltransferase_WSD1_C"/>
</dbReference>
<dbReference type="Pfam" id="PF06974">
    <property type="entry name" value="WS_DGAT_C"/>
    <property type="match status" value="1"/>
</dbReference>
<dbReference type="GO" id="GO:0019432">
    <property type="term" value="P:triglyceride biosynthetic process"/>
    <property type="evidence" value="ECO:0007669"/>
    <property type="project" value="TreeGrafter"/>
</dbReference>
<reference evidence="3 4" key="1">
    <citation type="submission" date="2020-04" db="EMBL/GenBank/DDBJ databases">
        <authorList>
            <person name="Alioto T."/>
            <person name="Alioto T."/>
            <person name="Gomez Garrido J."/>
        </authorList>
    </citation>
    <scope>NUCLEOTIDE SEQUENCE [LARGE SCALE GENOMIC DNA]</scope>
</reference>
<name>A0A8S1CMY3_9INSE</name>
<evidence type="ECO:0000256" key="1">
    <source>
        <dbReference type="SAM" id="Phobius"/>
    </source>
</evidence>
<evidence type="ECO:0000313" key="3">
    <source>
        <dbReference type="EMBL" id="CAB3370241.1"/>
    </source>
</evidence>
<dbReference type="AlphaFoldDB" id="A0A8S1CMY3"/>
<accession>A0A8S1CMY3</accession>
<feature type="domain" description="O-acyltransferase WSD1 C-terminal" evidence="2">
    <location>
        <begin position="415"/>
        <end position="521"/>
    </location>
</feature>
<organism evidence="3 4">
    <name type="scientific">Cloeon dipterum</name>
    <dbReference type="NCBI Taxonomy" id="197152"/>
    <lineage>
        <taxon>Eukaryota</taxon>
        <taxon>Metazoa</taxon>
        <taxon>Ecdysozoa</taxon>
        <taxon>Arthropoda</taxon>
        <taxon>Hexapoda</taxon>
        <taxon>Insecta</taxon>
        <taxon>Pterygota</taxon>
        <taxon>Palaeoptera</taxon>
        <taxon>Ephemeroptera</taxon>
        <taxon>Pisciforma</taxon>
        <taxon>Baetidae</taxon>
        <taxon>Cloeon</taxon>
    </lineage>
</organism>
<dbReference type="EMBL" id="CADEPI010000051">
    <property type="protein sequence ID" value="CAB3370241.1"/>
    <property type="molecule type" value="Genomic_DNA"/>
</dbReference>
<dbReference type="OrthoDB" id="619536at2759"/>
<keyword evidence="1" id="KW-1133">Transmembrane helix</keyword>
<gene>
    <name evidence="3" type="ORF">CLODIP_2_CD00252</name>
</gene>
<proteinExistence type="predicted"/>
<sequence length="546" mass="59673">MNTSIFNYSGYKPVPFRDDLTNYTNSRTFGNPLEQSREKSLIFPTYFGLATAAFCLCTCGTLKLIKASWIIWTLILLIAVVVMLPIISVLLLYKSLANLWLRGKILNGADTFWALDADDPASLAVINVLAIVSEDISLQQLKNAVGEKLVPSHPKLKHLRECSPFGYFFWNGQQKLNLDDYVKTIGCECNDEASSEEELREALSSLSNAQLPHNHLAGWEILLGPKLMYGGKTHRAIVFRIHHSMGDGPALFRALFSTLTDCKNMEVFTPNPETVKKIIDRIQSRYNNKFFDNVVAVGRSLRGQLLQPSDDNVLHGPKLSGQKQIAWCSSTQLMEAAKSIHNATGASFSAGLLASFLAAVSQFGNDADKLKACTIVFPVRALQNNPNTEPEMSNTFSCAVVSNRIPAMDDGVDAQIKAADEALKKATQPVVVGATRAILKLVGDVCPRPIANLALNSRQCTAAMSNMPGPQTKISVFGSSVEKLVFWVPNKRSTGVGVSILSYAGELSLGLNVDTALVNQHDAAKTLLLLWEEQLLLMSSVVGKKL</sequence>
<protein>
    <recommendedName>
        <fullName evidence="2">O-acyltransferase WSD1 C-terminal domain-containing protein</fullName>
    </recommendedName>
</protein>
<keyword evidence="4" id="KW-1185">Reference proteome</keyword>
<keyword evidence="1" id="KW-0812">Transmembrane</keyword>
<keyword evidence="1" id="KW-0472">Membrane</keyword>
<evidence type="ECO:0000259" key="2">
    <source>
        <dbReference type="Pfam" id="PF06974"/>
    </source>
</evidence>
<dbReference type="GO" id="GO:0005886">
    <property type="term" value="C:plasma membrane"/>
    <property type="evidence" value="ECO:0007669"/>
    <property type="project" value="TreeGrafter"/>
</dbReference>
<dbReference type="GO" id="GO:0008374">
    <property type="term" value="F:O-acyltransferase activity"/>
    <property type="evidence" value="ECO:0007669"/>
    <property type="project" value="InterPro"/>
</dbReference>
<dbReference type="InterPro" id="IPR045034">
    <property type="entry name" value="O-acyltransferase_WSD1-like"/>
</dbReference>
<dbReference type="Proteomes" id="UP000494165">
    <property type="component" value="Unassembled WGS sequence"/>
</dbReference>
<comment type="caution">
    <text evidence="3">The sequence shown here is derived from an EMBL/GenBank/DDBJ whole genome shotgun (WGS) entry which is preliminary data.</text>
</comment>
<feature type="transmembrane region" description="Helical" evidence="1">
    <location>
        <begin position="69"/>
        <end position="93"/>
    </location>
</feature>